<proteinExistence type="inferred from homology"/>
<evidence type="ECO:0000313" key="8">
    <source>
        <dbReference type="EMBL" id="TLU72824.1"/>
    </source>
</evidence>
<keyword evidence="4 6" id="KW-1133">Transmembrane helix</keyword>
<evidence type="ECO:0000256" key="2">
    <source>
        <dbReference type="ARBA" id="ARBA00009399"/>
    </source>
</evidence>
<keyword evidence="3 6" id="KW-0812">Transmembrane</keyword>
<evidence type="ECO:0000256" key="4">
    <source>
        <dbReference type="ARBA" id="ARBA00022989"/>
    </source>
</evidence>
<name>A0A5R9J5C6_9PROT</name>
<evidence type="ECO:0000256" key="1">
    <source>
        <dbReference type="ARBA" id="ARBA00004141"/>
    </source>
</evidence>
<dbReference type="Pfam" id="PF04138">
    <property type="entry name" value="GtrA_DPMS_TM"/>
    <property type="match status" value="1"/>
</dbReference>
<comment type="caution">
    <text evidence="8">The sequence shown here is derived from an EMBL/GenBank/DDBJ whole genome shotgun (WGS) entry which is preliminary data.</text>
</comment>
<dbReference type="OrthoDB" id="7360864at2"/>
<dbReference type="InterPro" id="IPR051401">
    <property type="entry name" value="GtrA_CellWall_Glycosyl"/>
</dbReference>
<feature type="transmembrane region" description="Helical" evidence="6">
    <location>
        <begin position="55"/>
        <end position="75"/>
    </location>
</feature>
<dbReference type="AlphaFoldDB" id="A0A5R9J5C6"/>
<evidence type="ECO:0000256" key="6">
    <source>
        <dbReference type="SAM" id="Phobius"/>
    </source>
</evidence>
<feature type="transmembrane region" description="Helical" evidence="6">
    <location>
        <begin position="30"/>
        <end position="49"/>
    </location>
</feature>
<keyword evidence="5 6" id="KW-0472">Membrane</keyword>
<feature type="transmembrane region" description="Helical" evidence="6">
    <location>
        <begin position="125"/>
        <end position="144"/>
    </location>
</feature>
<sequence length="151" mass="16497">MGVLDSVLDRLPQTGPLALTPARRTLIMQFMRFGVVGVLGFLCDATTVYAMRHVIGQAGALILAYFVAASMNFVINRLWTFRGVGAGDNLLRQWGIFLAANSLGFLLNRGTALTLTYTVPFINQHVVLALVAGTLAGMFSNFTLSRRLVFR</sequence>
<dbReference type="PANTHER" id="PTHR38459">
    <property type="entry name" value="PROPHAGE BACTOPRENOL-LINKED GLUCOSE TRANSLOCASE HOMOLOG"/>
    <property type="match status" value="1"/>
</dbReference>
<feature type="transmembrane region" description="Helical" evidence="6">
    <location>
        <begin position="96"/>
        <end position="119"/>
    </location>
</feature>
<comment type="similarity">
    <text evidence="2">Belongs to the GtrA family.</text>
</comment>
<evidence type="ECO:0000259" key="7">
    <source>
        <dbReference type="Pfam" id="PF04138"/>
    </source>
</evidence>
<dbReference type="EMBL" id="VCDI01000003">
    <property type="protein sequence ID" value="TLU72824.1"/>
    <property type="molecule type" value="Genomic_DNA"/>
</dbReference>
<keyword evidence="9" id="KW-1185">Reference proteome</keyword>
<evidence type="ECO:0000313" key="9">
    <source>
        <dbReference type="Proteomes" id="UP000305654"/>
    </source>
</evidence>
<evidence type="ECO:0000256" key="5">
    <source>
        <dbReference type="ARBA" id="ARBA00023136"/>
    </source>
</evidence>
<reference evidence="8 9" key="1">
    <citation type="submission" date="2019-05" db="EMBL/GenBank/DDBJ databases">
        <authorList>
            <person name="Pankratov T."/>
            <person name="Grouzdev D."/>
        </authorList>
    </citation>
    <scope>NUCLEOTIDE SEQUENCE [LARGE SCALE GENOMIC DNA]</scope>
    <source>
        <strain evidence="8 9">KEBCLARHB70R</strain>
    </source>
</reference>
<dbReference type="GO" id="GO:0000271">
    <property type="term" value="P:polysaccharide biosynthetic process"/>
    <property type="evidence" value="ECO:0007669"/>
    <property type="project" value="InterPro"/>
</dbReference>
<dbReference type="Proteomes" id="UP000305654">
    <property type="component" value="Unassembled WGS sequence"/>
</dbReference>
<accession>A0A5R9J5C6</accession>
<gene>
    <name evidence="8" type="ORF">FE263_09850</name>
</gene>
<evidence type="ECO:0000256" key="3">
    <source>
        <dbReference type="ARBA" id="ARBA00022692"/>
    </source>
</evidence>
<dbReference type="InterPro" id="IPR007267">
    <property type="entry name" value="GtrA_DPMS_TM"/>
</dbReference>
<dbReference type="PANTHER" id="PTHR38459:SF1">
    <property type="entry name" value="PROPHAGE BACTOPRENOL-LINKED GLUCOSE TRANSLOCASE HOMOLOG"/>
    <property type="match status" value="1"/>
</dbReference>
<organism evidence="8 9">
    <name type="scientific">Lichenicoccus roseus</name>
    <dbReference type="NCBI Taxonomy" id="2683649"/>
    <lineage>
        <taxon>Bacteria</taxon>
        <taxon>Pseudomonadati</taxon>
        <taxon>Pseudomonadota</taxon>
        <taxon>Alphaproteobacteria</taxon>
        <taxon>Acetobacterales</taxon>
        <taxon>Acetobacteraceae</taxon>
        <taxon>Lichenicoccus</taxon>
    </lineage>
</organism>
<comment type="subcellular location">
    <subcellularLocation>
        <location evidence="1">Membrane</location>
        <topology evidence="1">Multi-pass membrane protein</topology>
    </subcellularLocation>
</comment>
<feature type="domain" description="GtrA/DPMS transmembrane" evidence="7">
    <location>
        <begin position="32"/>
        <end position="150"/>
    </location>
</feature>
<protein>
    <submittedName>
        <fullName evidence="8">GtrA family protein</fullName>
    </submittedName>
</protein>
<dbReference type="GO" id="GO:0005886">
    <property type="term" value="C:plasma membrane"/>
    <property type="evidence" value="ECO:0007669"/>
    <property type="project" value="TreeGrafter"/>
</dbReference>